<feature type="region of interest" description="Disordered" evidence="1">
    <location>
        <begin position="106"/>
        <end position="127"/>
    </location>
</feature>
<dbReference type="EMBL" id="PVNH01000002">
    <property type="protein sequence ID" value="PRX50223.1"/>
    <property type="molecule type" value="Genomic_DNA"/>
</dbReference>
<dbReference type="Proteomes" id="UP000238362">
    <property type="component" value="Unassembled WGS sequence"/>
</dbReference>
<feature type="transmembrane region" description="Helical" evidence="2">
    <location>
        <begin position="131"/>
        <end position="151"/>
    </location>
</feature>
<comment type="caution">
    <text evidence="3">The sequence shown here is derived from an EMBL/GenBank/DDBJ whole genome shotgun (WGS) entry which is preliminary data.</text>
</comment>
<keyword evidence="4" id="KW-1185">Reference proteome</keyword>
<dbReference type="Pfam" id="PF10801">
    <property type="entry name" value="DUF2537"/>
    <property type="match status" value="1"/>
</dbReference>
<evidence type="ECO:0000256" key="2">
    <source>
        <dbReference type="SAM" id="Phobius"/>
    </source>
</evidence>
<keyword evidence="2" id="KW-1133">Transmembrane helix</keyword>
<sequence length="212" mass="22204">MNQAEGGAVVELGLRGERPVLAEPSGGRWADPRQLPLGEDLTDALYEWAKVAGAVRRTGGETPRAEAAAVVSRRGRQLAGRVAAALGVRVSYRDPVTGRTVVVAPPERPPRPSVGRRLLGEEPSRSTPTPWGTGLVVAAFIGAVVAIAMLALARTLAEETTGWLAFGATVVVTAGLAPSLWLARKLPIVRWVVLGAAGGLVFAWIGVLAILW</sequence>
<proteinExistence type="predicted"/>
<name>A0A2T0M0U5_9PSEU</name>
<keyword evidence="2" id="KW-0472">Membrane</keyword>
<keyword evidence="2" id="KW-0812">Transmembrane</keyword>
<evidence type="ECO:0000313" key="4">
    <source>
        <dbReference type="Proteomes" id="UP000238362"/>
    </source>
</evidence>
<organism evidence="3 4">
    <name type="scientific">Prauserella shujinwangii</name>
    <dbReference type="NCBI Taxonomy" id="1453103"/>
    <lineage>
        <taxon>Bacteria</taxon>
        <taxon>Bacillati</taxon>
        <taxon>Actinomycetota</taxon>
        <taxon>Actinomycetes</taxon>
        <taxon>Pseudonocardiales</taxon>
        <taxon>Pseudonocardiaceae</taxon>
        <taxon>Prauserella</taxon>
    </lineage>
</organism>
<evidence type="ECO:0000256" key="1">
    <source>
        <dbReference type="SAM" id="MobiDB-lite"/>
    </source>
</evidence>
<protein>
    <submittedName>
        <fullName evidence="3">Uncharacterized protein DUF2537</fullName>
    </submittedName>
</protein>
<accession>A0A2T0M0U5</accession>
<gene>
    <name evidence="3" type="ORF">B0I33_102342</name>
</gene>
<dbReference type="OrthoDB" id="3573230at2"/>
<dbReference type="InterPro" id="IPR024244">
    <property type="entry name" value="DUF2537"/>
</dbReference>
<feature type="transmembrane region" description="Helical" evidence="2">
    <location>
        <begin position="188"/>
        <end position="211"/>
    </location>
</feature>
<dbReference type="AlphaFoldDB" id="A0A2T0M0U5"/>
<dbReference type="RefSeq" id="WP_106177331.1">
    <property type="nucleotide sequence ID" value="NZ_PVNH01000002.1"/>
</dbReference>
<reference evidence="3 4" key="1">
    <citation type="submission" date="2018-03" db="EMBL/GenBank/DDBJ databases">
        <title>Genomic Encyclopedia of Type Strains, Phase III (KMG-III): the genomes of soil and plant-associated and newly described type strains.</title>
        <authorList>
            <person name="Whitman W."/>
        </authorList>
    </citation>
    <scope>NUCLEOTIDE SEQUENCE [LARGE SCALE GENOMIC DNA]</scope>
    <source>
        <strain evidence="3 4">CGMCC 4.7125</strain>
    </source>
</reference>
<feature type="transmembrane region" description="Helical" evidence="2">
    <location>
        <begin position="163"/>
        <end position="182"/>
    </location>
</feature>
<evidence type="ECO:0000313" key="3">
    <source>
        <dbReference type="EMBL" id="PRX50223.1"/>
    </source>
</evidence>